<protein>
    <recommendedName>
        <fullName evidence="4">P-loop containing nucleoside triphosphate hydrolase protein</fullName>
    </recommendedName>
</protein>
<gene>
    <name evidence="2" type="ORF">L207DRAFT_565908</name>
</gene>
<proteinExistence type="predicted"/>
<sequence>MLESSSQGASSPFYIVILSGTHVTGKDSIAISLSRSLNCPWLKGEYAANAANVISRSQEKRGYDLGTVYGKTWFKKMQRLGLMSDGSESDGGGDSDNEDRRRKNNQKKPTGCLALVTHFALRKPSRDAIRDVMLGMEVRVIFVILQITKDTLSGRTLGAENPELAERIMEEKAEDLREPEQEERDTLVVDSMQDVDALTLDIEELIKRQVAVG</sequence>
<name>A0A2J6RPL4_HYAVF</name>
<dbReference type="SUPFAM" id="SSF52540">
    <property type="entry name" value="P-loop containing nucleoside triphosphate hydrolases"/>
    <property type="match status" value="1"/>
</dbReference>
<dbReference type="STRING" id="1149755.A0A2J6RPL4"/>
<feature type="region of interest" description="Disordered" evidence="1">
    <location>
        <begin position="84"/>
        <end position="107"/>
    </location>
</feature>
<dbReference type="EMBL" id="KZ613945">
    <property type="protein sequence ID" value="PMD40452.1"/>
    <property type="molecule type" value="Genomic_DNA"/>
</dbReference>
<evidence type="ECO:0000313" key="3">
    <source>
        <dbReference type="Proteomes" id="UP000235786"/>
    </source>
</evidence>
<evidence type="ECO:0000313" key="2">
    <source>
        <dbReference type="EMBL" id="PMD40452.1"/>
    </source>
</evidence>
<dbReference type="AlphaFoldDB" id="A0A2J6RPL4"/>
<organism evidence="2 3">
    <name type="scientific">Hyaloscypha variabilis (strain UAMH 11265 / GT02V1 / F)</name>
    <name type="common">Meliniomyces variabilis</name>
    <dbReference type="NCBI Taxonomy" id="1149755"/>
    <lineage>
        <taxon>Eukaryota</taxon>
        <taxon>Fungi</taxon>
        <taxon>Dikarya</taxon>
        <taxon>Ascomycota</taxon>
        <taxon>Pezizomycotina</taxon>
        <taxon>Leotiomycetes</taxon>
        <taxon>Helotiales</taxon>
        <taxon>Hyaloscyphaceae</taxon>
        <taxon>Hyaloscypha</taxon>
        <taxon>Hyaloscypha variabilis</taxon>
    </lineage>
</organism>
<reference evidence="2 3" key="1">
    <citation type="submission" date="2016-04" db="EMBL/GenBank/DDBJ databases">
        <title>A degradative enzymes factory behind the ericoid mycorrhizal symbiosis.</title>
        <authorList>
            <consortium name="DOE Joint Genome Institute"/>
            <person name="Martino E."/>
            <person name="Morin E."/>
            <person name="Grelet G."/>
            <person name="Kuo A."/>
            <person name="Kohler A."/>
            <person name="Daghino S."/>
            <person name="Barry K."/>
            <person name="Choi C."/>
            <person name="Cichocki N."/>
            <person name="Clum A."/>
            <person name="Copeland A."/>
            <person name="Hainaut M."/>
            <person name="Haridas S."/>
            <person name="Labutti K."/>
            <person name="Lindquist E."/>
            <person name="Lipzen A."/>
            <person name="Khouja H.-R."/>
            <person name="Murat C."/>
            <person name="Ohm R."/>
            <person name="Olson A."/>
            <person name="Spatafora J."/>
            <person name="Veneault-Fourrey C."/>
            <person name="Henrissat B."/>
            <person name="Grigoriev I."/>
            <person name="Martin F."/>
            <person name="Perotto S."/>
        </authorList>
    </citation>
    <scope>NUCLEOTIDE SEQUENCE [LARGE SCALE GENOMIC DNA]</scope>
    <source>
        <strain evidence="2 3">F</strain>
    </source>
</reference>
<dbReference type="Gene3D" id="3.40.50.300">
    <property type="entry name" value="P-loop containing nucleotide triphosphate hydrolases"/>
    <property type="match status" value="1"/>
</dbReference>
<accession>A0A2J6RPL4</accession>
<dbReference type="InterPro" id="IPR027417">
    <property type="entry name" value="P-loop_NTPase"/>
</dbReference>
<evidence type="ECO:0008006" key="4">
    <source>
        <dbReference type="Google" id="ProtNLM"/>
    </source>
</evidence>
<dbReference type="Proteomes" id="UP000235786">
    <property type="component" value="Unassembled WGS sequence"/>
</dbReference>
<keyword evidence="3" id="KW-1185">Reference proteome</keyword>
<evidence type="ECO:0000256" key="1">
    <source>
        <dbReference type="SAM" id="MobiDB-lite"/>
    </source>
</evidence>
<dbReference type="OrthoDB" id="3533051at2759"/>
<feature type="compositionally biased region" description="Acidic residues" evidence="1">
    <location>
        <begin position="87"/>
        <end position="97"/>
    </location>
</feature>